<gene>
    <name evidence="3" type="ORF">DBRI1063_LOCUS2822</name>
</gene>
<reference evidence="3" key="1">
    <citation type="submission" date="2021-01" db="EMBL/GenBank/DDBJ databases">
        <authorList>
            <person name="Corre E."/>
            <person name="Pelletier E."/>
            <person name="Niang G."/>
            <person name="Scheremetjew M."/>
            <person name="Finn R."/>
            <person name="Kale V."/>
            <person name="Holt S."/>
            <person name="Cochrane G."/>
            <person name="Meng A."/>
            <person name="Brown T."/>
            <person name="Cohen L."/>
        </authorList>
    </citation>
    <scope>NUCLEOTIDE SEQUENCE</scope>
    <source>
        <strain evidence="3">Pop2</strain>
    </source>
</reference>
<dbReference type="EMBL" id="HBGN01004257">
    <property type="protein sequence ID" value="CAD9316415.1"/>
    <property type="molecule type" value="Transcribed_RNA"/>
</dbReference>
<feature type="region of interest" description="Disordered" evidence="2">
    <location>
        <begin position="36"/>
        <end position="57"/>
    </location>
</feature>
<dbReference type="AlphaFoldDB" id="A0A7S1YQV0"/>
<evidence type="ECO:0000256" key="2">
    <source>
        <dbReference type="SAM" id="MobiDB-lite"/>
    </source>
</evidence>
<feature type="coiled-coil region" evidence="1">
    <location>
        <begin position="133"/>
        <end position="174"/>
    </location>
</feature>
<protein>
    <recommendedName>
        <fullName evidence="4">Kinetochore protein Spc24</fullName>
    </recommendedName>
</protein>
<dbReference type="Gene3D" id="3.30.160.570">
    <property type="entry name" value="Ncd80 complex, Spc24 subunit"/>
    <property type="match status" value="1"/>
</dbReference>
<evidence type="ECO:0008006" key="4">
    <source>
        <dbReference type="Google" id="ProtNLM"/>
    </source>
</evidence>
<sequence length="264" mass="29491">MAKRKGSDFAASPPTAVITSLDTVSTCSPITSGLTPLTASSLFTSPQTSPTVHQTEEEEAWEESKDLMAKLIEHFDGPDADDDAALVKESMLLVENLKIGSQRNAEEAASVKHHIQRQIKEEEDACRREGEDLAKQNCHIAALEEEIRNLKIINDEVDQQKKESEQRTERYRAEASVEVEKIDEVEAAKIKEVPRMKKQLSLYAAMTNIKWHYEKENVMAGEVAVLSQGICRRFEIDPMEHSEFDVANAVWSLMDGKSSAVVSC</sequence>
<accession>A0A7S1YQV0</accession>
<evidence type="ECO:0000256" key="1">
    <source>
        <dbReference type="SAM" id="Coils"/>
    </source>
</evidence>
<proteinExistence type="predicted"/>
<feature type="compositionally biased region" description="Polar residues" evidence="2">
    <location>
        <begin position="36"/>
        <end position="53"/>
    </location>
</feature>
<keyword evidence="1" id="KW-0175">Coiled coil</keyword>
<organism evidence="3">
    <name type="scientific">Ditylum brightwellii</name>
    <dbReference type="NCBI Taxonomy" id="49249"/>
    <lineage>
        <taxon>Eukaryota</taxon>
        <taxon>Sar</taxon>
        <taxon>Stramenopiles</taxon>
        <taxon>Ochrophyta</taxon>
        <taxon>Bacillariophyta</taxon>
        <taxon>Mediophyceae</taxon>
        <taxon>Lithodesmiophycidae</taxon>
        <taxon>Lithodesmiales</taxon>
        <taxon>Lithodesmiaceae</taxon>
        <taxon>Ditylum</taxon>
    </lineage>
</organism>
<name>A0A7S1YQV0_9STRA</name>
<evidence type="ECO:0000313" key="3">
    <source>
        <dbReference type="EMBL" id="CAD9316415.1"/>
    </source>
</evidence>